<sequence length="63" mass="7300">MPIIDLQKRFRELGRIRIGDVQPTSSGKTRPAKLDKLRITSHSRDLLVKVPALYGRRWLEGCR</sequence>
<dbReference type="RefSeq" id="WP_122195311.1">
    <property type="nucleotide sequence ID" value="NZ_JBHSKC010000012.1"/>
</dbReference>
<name>A0A3M2M4E0_9ACTN</name>
<dbReference type="OrthoDB" id="3515662at2"/>
<evidence type="ECO:0000313" key="2">
    <source>
        <dbReference type="Proteomes" id="UP000282674"/>
    </source>
</evidence>
<proteinExistence type="predicted"/>
<gene>
    <name evidence="1" type="ORF">EBO15_16680</name>
</gene>
<protein>
    <submittedName>
        <fullName evidence="1">Uncharacterized protein</fullName>
    </submittedName>
</protein>
<keyword evidence="2" id="KW-1185">Reference proteome</keyword>
<dbReference type="Pfam" id="PF18897">
    <property type="entry name" value="Gp3-like"/>
    <property type="match status" value="1"/>
</dbReference>
<accession>A0A3M2M4E0</accession>
<dbReference type="AlphaFoldDB" id="A0A3M2M4E0"/>
<organism evidence="1 2">
    <name type="scientific">Actinomadura harenae</name>
    <dbReference type="NCBI Taxonomy" id="2483351"/>
    <lineage>
        <taxon>Bacteria</taxon>
        <taxon>Bacillati</taxon>
        <taxon>Actinomycetota</taxon>
        <taxon>Actinomycetes</taxon>
        <taxon>Streptosporangiales</taxon>
        <taxon>Thermomonosporaceae</taxon>
        <taxon>Actinomadura</taxon>
    </lineage>
</organism>
<reference evidence="1 2" key="1">
    <citation type="submission" date="2018-10" db="EMBL/GenBank/DDBJ databases">
        <title>Isolation from soil.</title>
        <authorList>
            <person name="Hu J."/>
        </authorList>
    </citation>
    <scope>NUCLEOTIDE SEQUENCE [LARGE SCALE GENOMIC DNA]</scope>
    <source>
        <strain evidence="1 2">NEAU-Ht49</strain>
    </source>
</reference>
<evidence type="ECO:0000313" key="1">
    <source>
        <dbReference type="EMBL" id="RMI43315.1"/>
    </source>
</evidence>
<comment type="caution">
    <text evidence="1">The sequence shown here is derived from an EMBL/GenBank/DDBJ whole genome shotgun (WGS) entry which is preliminary data.</text>
</comment>
<dbReference type="EMBL" id="RFFG01000026">
    <property type="protein sequence ID" value="RMI43315.1"/>
    <property type="molecule type" value="Genomic_DNA"/>
</dbReference>
<dbReference type="Proteomes" id="UP000282674">
    <property type="component" value="Unassembled WGS sequence"/>
</dbReference>
<dbReference type="InterPro" id="IPR043991">
    <property type="entry name" value="Gp3-like"/>
</dbReference>